<dbReference type="InterPro" id="IPR001841">
    <property type="entry name" value="Znf_RING"/>
</dbReference>
<keyword evidence="1" id="KW-0862">Zinc</keyword>
<dbReference type="InterPro" id="IPR051826">
    <property type="entry name" value="E3_ubiquitin-ligase_domain"/>
</dbReference>
<evidence type="ECO:0000313" key="4">
    <source>
        <dbReference type="Proteomes" id="UP000235786"/>
    </source>
</evidence>
<evidence type="ECO:0000259" key="2">
    <source>
        <dbReference type="PROSITE" id="PS50089"/>
    </source>
</evidence>
<keyword evidence="4" id="KW-1185">Reference proteome</keyword>
<dbReference type="EMBL" id="KZ613944">
    <property type="protein sequence ID" value="PMD41247.1"/>
    <property type="molecule type" value="Genomic_DNA"/>
</dbReference>
<dbReference type="Gene3D" id="3.30.40.10">
    <property type="entry name" value="Zinc/RING finger domain, C3HC4 (zinc finger)"/>
    <property type="match status" value="1"/>
</dbReference>
<dbReference type="Pfam" id="PF13639">
    <property type="entry name" value="zf-RING_2"/>
    <property type="match status" value="1"/>
</dbReference>
<dbReference type="PANTHER" id="PTHR22765:SF411">
    <property type="entry name" value="OS02G0248440 PROTEIN"/>
    <property type="match status" value="1"/>
</dbReference>
<dbReference type="InterPro" id="IPR013083">
    <property type="entry name" value="Znf_RING/FYVE/PHD"/>
</dbReference>
<organism evidence="3 4">
    <name type="scientific">Hyaloscypha variabilis (strain UAMH 11265 / GT02V1 / F)</name>
    <name type="common">Meliniomyces variabilis</name>
    <dbReference type="NCBI Taxonomy" id="1149755"/>
    <lineage>
        <taxon>Eukaryota</taxon>
        <taxon>Fungi</taxon>
        <taxon>Dikarya</taxon>
        <taxon>Ascomycota</taxon>
        <taxon>Pezizomycotina</taxon>
        <taxon>Leotiomycetes</taxon>
        <taxon>Helotiales</taxon>
        <taxon>Hyaloscyphaceae</taxon>
        <taxon>Hyaloscypha</taxon>
        <taxon>Hyaloscypha variabilis</taxon>
    </lineage>
</organism>
<keyword evidence="1" id="KW-0479">Metal-binding</keyword>
<feature type="domain" description="RING-type" evidence="2">
    <location>
        <begin position="336"/>
        <end position="386"/>
    </location>
</feature>
<gene>
    <name evidence="3" type="ORF">L207DRAFT_527898</name>
</gene>
<dbReference type="Proteomes" id="UP000235786">
    <property type="component" value="Unassembled WGS sequence"/>
</dbReference>
<dbReference type="SUPFAM" id="SSF57850">
    <property type="entry name" value="RING/U-box"/>
    <property type="match status" value="1"/>
</dbReference>
<dbReference type="PANTHER" id="PTHR22765">
    <property type="entry name" value="RING FINGER AND PROTEASE ASSOCIATED DOMAIN-CONTAINING"/>
    <property type="match status" value="1"/>
</dbReference>
<protein>
    <recommendedName>
        <fullName evidence="2">RING-type domain-containing protein</fullName>
    </recommendedName>
</protein>
<reference evidence="3 4" key="1">
    <citation type="submission" date="2016-04" db="EMBL/GenBank/DDBJ databases">
        <title>A degradative enzymes factory behind the ericoid mycorrhizal symbiosis.</title>
        <authorList>
            <consortium name="DOE Joint Genome Institute"/>
            <person name="Martino E."/>
            <person name="Morin E."/>
            <person name="Grelet G."/>
            <person name="Kuo A."/>
            <person name="Kohler A."/>
            <person name="Daghino S."/>
            <person name="Barry K."/>
            <person name="Choi C."/>
            <person name="Cichocki N."/>
            <person name="Clum A."/>
            <person name="Copeland A."/>
            <person name="Hainaut M."/>
            <person name="Haridas S."/>
            <person name="Labutti K."/>
            <person name="Lindquist E."/>
            <person name="Lipzen A."/>
            <person name="Khouja H.-R."/>
            <person name="Murat C."/>
            <person name="Ohm R."/>
            <person name="Olson A."/>
            <person name="Spatafora J."/>
            <person name="Veneault-Fourrey C."/>
            <person name="Henrissat B."/>
            <person name="Grigoriev I."/>
            <person name="Martin F."/>
            <person name="Perotto S."/>
        </authorList>
    </citation>
    <scope>NUCLEOTIDE SEQUENCE [LARGE SCALE GENOMIC DNA]</scope>
    <source>
        <strain evidence="3 4">F</strain>
    </source>
</reference>
<evidence type="ECO:0000256" key="1">
    <source>
        <dbReference type="PROSITE-ProRule" id="PRU00175"/>
    </source>
</evidence>
<dbReference type="PROSITE" id="PS50089">
    <property type="entry name" value="ZF_RING_2"/>
    <property type="match status" value="1"/>
</dbReference>
<dbReference type="GO" id="GO:0006511">
    <property type="term" value="P:ubiquitin-dependent protein catabolic process"/>
    <property type="evidence" value="ECO:0007669"/>
    <property type="project" value="TreeGrafter"/>
</dbReference>
<keyword evidence="1" id="KW-0863">Zinc-finger</keyword>
<dbReference type="GO" id="GO:0008270">
    <property type="term" value="F:zinc ion binding"/>
    <property type="evidence" value="ECO:0007669"/>
    <property type="project" value="UniProtKB-KW"/>
</dbReference>
<name>A0A2J6RRV7_HYAVF</name>
<dbReference type="SMART" id="SM00184">
    <property type="entry name" value="RING"/>
    <property type="match status" value="1"/>
</dbReference>
<accession>A0A2J6RRV7</accession>
<evidence type="ECO:0000313" key="3">
    <source>
        <dbReference type="EMBL" id="PMD41247.1"/>
    </source>
</evidence>
<dbReference type="AlphaFoldDB" id="A0A2J6RRV7"/>
<sequence length="396" mass="45934">MASELFFHSRCGHESNDDIAGGPAWMLAITSCSQPSRCSVLDDACSKCRHSRPEMRPSPLPLEERERRKAKFLTLQAQAEQYLLELDQHNKPLEEELCNVTPEFLTLVQIRQLHTLYYQLHHHLLSREQCQTGPRLKQLEKVILGVPPALLEELSLDERFDHVEILRGRFTFDCSVYRRRYDRREEYTDHFSDLEALKAKMLAFMAQIGVQTKVLSEIVLLEKSENRDPEDGGSELENATPTDGILPFELRLKLLIERYAYSKRTWRKALERSPGEPWDDWHNGYETASGDTMTDEFFERYIEAGVLECVSPKQDRVSRALASVPIEDLLENDRQCSICREAYGQYEQDAKERENPVRLQCGHTFGNQCITRWLLEKRLANCPVCRREALTSLPED</sequence>
<dbReference type="STRING" id="1149755.A0A2J6RRV7"/>
<dbReference type="OrthoDB" id="8062037at2759"/>
<dbReference type="GO" id="GO:0061630">
    <property type="term" value="F:ubiquitin protein ligase activity"/>
    <property type="evidence" value="ECO:0007669"/>
    <property type="project" value="TreeGrafter"/>
</dbReference>
<proteinExistence type="predicted"/>